<comment type="caution">
    <text evidence="4">The sequence shown here is derived from an EMBL/GenBank/DDBJ whole genome shotgun (WGS) entry which is preliminary data.</text>
</comment>
<evidence type="ECO:0000313" key="4">
    <source>
        <dbReference type="EMBL" id="KOO26960.1"/>
    </source>
</evidence>
<keyword evidence="3" id="KW-0479">Metal-binding</keyword>
<dbReference type="PANTHER" id="PTHR43028">
    <property type="entry name" value="3'(2'),5'-BISPHOSPHATE NUCLEOTIDASE 1"/>
    <property type="match status" value="1"/>
</dbReference>
<dbReference type="OrthoDB" id="10254945at2759"/>
<dbReference type="AlphaFoldDB" id="A0A0M0JKH5"/>
<dbReference type="GO" id="GO:0046872">
    <property type="term" value="F:metal ion binding"/>
    <property type="evidence" value="ECO:0007669"/>
    <property type="project" value="UniProtKB-KW"/>
</dbReference>
<dbReference type="InterPro" id="IPR000760">
    <property type="entry name" value="Inositol_monophosphatase-like"/>
</dbReference>
<dbReference type="Gene3D" id="3.30.540.10">
    <property type="entry name" value="Fructose-1,6-Bisphosphatase, subunit A, domain 1"/>
    <property type="match status" value="1"/>
</dbReference>
<sequence length="408" mass="44274">MELSKLQEEVRILRAELIRKDAIIKGLLSTLEVTSITTEGKVKSSTPLQDLCQISKEACDAVTPMLRAFYDKISDQRHGGSSKLKSDATYFTIADGIVQHLFIKYLFAGDKFAQIVGEEDESVINIINKPYSVDDLEVPDEFNAIIAATLQEIQQLSSRIDPNLYKSMTVFVDPIDGTREFATGQGQYVTILIGYNDALGHPAAGIMYRPLTTPVTWAAGAASEEVVMGELDMADPPVPNGMLITDGKVSPFIVDLIDELGYQRIGSVASGNRAMMLLEGKGGAYIRDTGGFAKWDTSAPTAVIEAYGGTMSKLPPFLDDGSLIGYTHLKSGKNLDFMPGQSTLTLSNIKDKSAFVKGSEIKSSDVESVKAYACLQGLVAVDKAAMKDLPKIREAMLAVMKENKPTYT</sequence>
<gene>
    <name evidence="4" type="ORF">Ctob_007937</name>
</gene>
<feature type="binding site" evidence="3">
    <location>
        <position position="173"/>
    </location>
    <ligand>
        <name>Mg(2+)</name>
        <dbReference type="ChEBI" id="CHEBI:18420"/>
        <label>1</label>
        <note>catalytic</note>
    </ligand>
</feature>
<dbReference type="Pfam" id="PF00459">
    <property type="entry name" value="Inositol_P"/>
    <property type="match status" value="1"/>
</dbReference>
<feature type="binding site" evidence="3">
    <location>
        <position position="175"/>
    </location>
    <ligand>
        <name>Mg(2+)</name>
        <dbReference type="ChEBI" id="CHEBI:18420"/>
        <label>1</label>
        <note>catalytic</note>
    </ligand>
</feature>
<dbReference type="EMBL" id="JWZX01002780">
    <property type="protein sequence ID" value="KOO26960.1"/>
    <property type="molecule type" value="Genomic_DNA"/>
</dbReference>
<dbReference type="EC" id="3.1.3.7" evidence="2"/>
<name>A0A0M0JKH5_9EUKA</name>
<dbReference type="GO" id="GO:0008441">
    <property type="term" value="F:3'(2'),5'-bisphosphate nucleotidase activity"/>
    <property type="evidence" value="ECO:0007669"/>
    <property type="project" value="UniProtKB-EC"/>
</dbReference>
<feature type="binding site" evidence="3">
    <location>
        <position position="118"/>
    </location>
    <ligand>
        <name>Mg(2+)</name>
        <dbReference type="ChEBI" id="CHEBI:18420"/>
        <label>1</label>
        <note>catalytic</note>
    </ligand>
</feature>
<organism evidence="4 5">
    <name type="scientific">Chrysochromulina tobinii</name>
    <dbReference type="NCBI Taxonomy" id="1460289"/>
    <lineage>
        <taxon>Eukaryota</taxon>
        <taxon>Haptista</taxon>
        <taxon>Haptophyta</taxon>
        <taxon>Prymnesiophyceae</taxon>
        <taxon>Prymnesiales</taxon>
        <taxon>Chrysochromulinaceae</taxon>
        <taxon>Chrysochromulina</taxon>
    </lineage>
</organism>
<accession>A0A0M0JKH5</accession>
<evidence type="ECO:0000313" key="5">
    <source>
        <dbReference type="Proteomes" id="UP000037460"/>
    </source>
</evidence>
<dbReference type="Proteomes" id="UP000037460">
    <property type="component" value="Unassembled WGS sequence"/>
</dbReference>
<reference evidence="5" key="1">
    <citation type="journal article" date="2015" name="PLoS Genet.">
        <title>Genome Sequence and Transcriptome Analyses of Chrysochromulina tobin: Metabolic Tools for Enhanced Algal Fitness in the Prominent Order Prymnesiales (Haptophyceae).</title>
        <authorList>
            <person name="Hovde B.T."/>
            <person name="Deodato C.R."/>
            <person name="Hunsperger H.M."/>
            <person name="Ryken S.A."/>
            <person name="Yost W."/>
            <person name="Jha R.K."/>
            <person name="Patterson J."/>
            <person name="Monnat R.J. Jr."/>
            <person name="Barlow S.B."/>
            <person name="Starkenburg S.R."/>
            <person name="Cattolico R.A."/>
        </authorList>
    </citation>
    <scope>NUCLEOTIDE SEQUENCE</scope>
    <source>
        <strain evidence="5">CCMP291</strain>
    </source>
</reference>
<feature type="binding site" evidence="3">
    <location>
        <position position="176"/>
    </location>
    <ligand>
        <name>Mg(2+)</name>
        <dbReference type="ChEBI" id="CHEBI:18420"/>
        <label>1</label>
        <note>catalytic</note>
    </ligand>
</feature>
<comment type="similarity">
    <text evidence="1">Belongs to the inositol monophosphatase superfamily.</text>
</comment>
<dbReference type="InterPro" id="IPR050725">
    <property type="entry name" value="CysQ/Inositol_MonoPase"/>
</dbReference>
<protein>
    <recommendedName>
        <fullName evidence="2">3'(2'),5'-bisphosphate nucleotidase</fullName>
        <ecNumber evidence="2">3.1.3.7</ecNumber>
    </recommendedName>
</protein>
<evidence type="ECO:0000256" key="1">
    <source>
        <dbReference type="ARBA" id="ARBA00009759"/>
    </source>
</evidence>
<proteinExistence type="inferred from homology"/>
<dbReference type="Gene3D" id="3.40.190.80">
    <property type="match status" value="1"/>
</dbReference>
<dbReference type="SUPFAM" id="SSF56655">
    <property type="entry name" value="Carbohydrate phosphatase"/>
    <property type="match status" value="1"/>
</dbReference>
<evidence type="ECO:0000256" key="3">
    <source>
        <dbReference type="PIRSR" id="PIRSR600760-2"/>
    </source>
</evidence>
<keyword evidence="5" id="KW-1185">Reference proteome</keyword>
<keyword evidence="3" id="KW-0460">Magnesium</keyword>
<evidence type="ECO:0000256" key="2">
    <source>
        <dbReference type="ARBA" id="ARBA00012633"/>
    </source>
</evidence>
<feature type="binding site" evidence="3">
    <location>
        <position position="296"/>
    </location>
    <ligand>
        <name>Mg(2+)</name>
        <dbReference type="ChEBI" id="CHEBI:18420"/>
        <label>1</label>
        <note>catalytic</note>
    </ligand>
</feature>
<comment type="cofactor">
    <cofactor evidence="3">
        <name>Mg(2+)</name>
        <dbReference type="ChEBI" id="CHEBI:18420"/>
    </cofactor>
</comment>
<dbReference type="PANTHER" id="PTHR43028:SF5">
    <property type="entry name" value="3'(2'),5'-BISPHOSPHATE NUCLEOTIDASE 1"/>
    <property type="match status" value="1"/>
</dbReference>